<evidence type="ECO:0000313" key="4">
    <source>
        <dbReference type="Proteomes" id="UP001597176"/>
    </source>
</evidence>
<feature type="domain" description="TadE-like" evidence="2">
    <location>
        <begin position="16"/>
        <end position="56"/>
    </location>
</feature>
<accession>A0ABW3X3C4</accession>
<protein>
    <submittedName>
        <fullName evidence="3">TadE/TadG family type IV pilus assembly protein</fullName>
    </submittedName>
</protein>
<keyword evidence="1" id="KW-1133">Transmembrane helix</keyword>
<evidence type="ECO:0000313" key="3">
    <source>
        <dbReference type="EMBL" id="MFD1303436.1"/>
    </source>
</evidence>
<keyword evidence="1" id="KW-0472">Membrane</keyword>
<dbReference type="EMBL" id="JBHTND010000029">
    <property type="protein sequence ID" value="MFD1303436.1"/>
    <property type="molecule type" value="Genomic_DNA"/>
</dbReference>
<evidence type="ECO:0000259" key="2">
    <source>
        <dbReference type="Pfam" id="PF07811"/>
    </source>
</evidence>
<name>A0ABW3X3C4_9HYPH</name>
<dbReference type="InterPro" id="IPR012495">
    <property type="entry name" value="TadE-like_dom"/>
</dbReference>
<feature type="transmembrane region" description="Helical" evidence="1">
    <location>
        <begin position="20"/>
        <end position="45"/>
    </location>
</feature>
<proteinExistence type="predicted"/>
<sequence>MTPLSTRRGFLRDEGGVSAVEFAMIGPIFIALLGAVIQIILILLVSLNLDMGLQTTVRTLVTGQFQIDNAAIKDTSTLLGKLREQLCANTGTSSAAFFNCNNVLLDIRVVDTFASVSSANGSALNTSTGDWQAGFGTSYTCPQPSKIVVVRAGLKYPVFFSLMNPTLKSFGDGSALVQSNAVFRVEPYLSDSGNAC</sequence>
<keyword evidence="4" id="KW-1185">Reference proteome</keyword>
<comment type="caution">
    <text evidence="3">The sequence shown here is derived from an EMBL/GenBank/DDBJ whole genome shotgun (WGS) entry which is preliminary data.</text>
</comment>
<keyword evidence="1" id="KW-0812">Transmembrane</keyword>
<dbReference type="Proteomes" id="UP001597176">
    <property type="component" value="Unassembled WGS sequence"/>
</dbReference>
<gene>
    <name evidence="3" type="ORF">ACFQ4G_17830</name>
</gene>
<dbReference type="Pfam" id="PF07811">
    <property type="entry name" value="TadE"/>
    <property type="match status" value="1"/>
</dbReference>
<reference evidence="4" key="1">
    <citation type="journal article" date="2019" name="Int. J. Syst. Evol. Microbiol.">
        <title>The Global Catalogue of Microorganisms (GCM) 10K type strain sequencing project: providing services to taxonomists for standard genome sequencing and annotation.</title>
        <authorList>
            <consortium name="The Broad Institute Genomics Platform"/>
            <consortium name="The Broad Institute Genome Sequencing Center for Infectious Disease"/>
            <person name="Wu L."/>
            <person name="Ma J."/>
        </authorList>
    </citation>
    <scope>NUCLEOTIDE SEQUENCE [LARGE SCALE GENOMIC DNA]</scope>
    <source>
        <strain evidence="4">CCUG 56108</strain>
    </source>
</reference>
<organism evidence="3 4">
    <name type="scientific">Methylobacterium marchantiae</name>
    <dbReference type="NCBI Taxonomy" id="600331"/>
    <lineage>
        <taxon>Bacteria</taxon>
        <taxon>Pseudomonadati</taxon>
        <taxon>Pseudomonadota</taxon>
        <taxon>Alphaproteobacteria</taxon>
        <taxon>Hyphomicrobiales</taxon>
        <taxon>Methylobacteriaceae</taxon>
        <taxon>Methylobacterium</taxon>
    </lineage>
</organism>
<evidence type="ECO:0000256" key="1">
    <source>
        <dbReference type="SAM" id="Phobius"/>
    </source>
</evidence>
<dbReference type="RefSeq" id="WP_379040745.1">
    <property type="nucleotide sequence ID" value="NZ_JBHTND010000029.1"/>
</dbReference>